<proteinExistence type="predicted"/>
<evidence type="ECO:0000313" key="3">
    <source>
        <dbReference type="Proteomes" id="UP000006316"/>
    </source>
</evidence>
<dbReference type="Gene3D" id="3.40.50.720">
    <property type="entry name" value="NAD(P)-binding Rossmann-like Domain"/>
    <property type="match status" value="1"/>
</dbReference>
<dbReference type="PATRIC" id="fig|1117379.3.peg.2636"/>
<comment type="caution">
    <text evidence="2">The sequence shown here is derived from an EMBL/GenBank/DDBJ whole genome shotgun (WGS) entry which is preliminary data.</text>
</comment>
<evidence type="ECO:0000313" key="2">
    <source>
        <dbReference type="EMBL" id="EKN67587.1"/>
    </source>
</evidence>
<reference evidence="2 3" key="1">
    <citation type="journal article" date="2012" name="Front. Microbiol.">
        <title>Redundancy and modularity in membrane-associated dissimilatory nitrate reduction in Bacillus.</title>
        <authorList>
            <person name="Heylen K."/>
            <person name="Keltjens J."/>
        </authorList>
    </citation>
    <scope>NUCLEOTIDE SEQUENCE [LARGE SCALE GENOMIC DNA]</scope>
    <source>
        <strain evidence="3">LMG 21833T</strain>
    </source>
</reference>
<name>K6D520_9BACI</name>
<dbReference type="Pfam" id="PF01370">
    <property type="entry name" value="Epimerase"/>
    <property type="match status" value="1"/>
</dbReference>
<dbReference type="EMBL" id="AJLS01000074">
    <property type="protein sequence ID" value="EKN67587.1"/>
    <property type="molecule type" value="Genomic_DNA"/>
</dbReference>
<keyword evidence="3" id="KW-1185">Reference proteome</keyword>
<dbReference type="AlphaFoldDB" id="K6D520"/>
<dbReference type="eggNOG" id="COG1090">
    <property type="taxonomic scope" value="Bacteria"/>
</dbReference>
<evidence type="ECO:0000259" key="1">
    <source>
        <dbReference type="Pfam" id="PF01370"/>
    </source>
</evidence>
<dbReference type="STRING" id="1117379.BABA_12685"/>
<dbReference type="SUPFAM" id="SSF51735">
    <property type="entry name" value="NAD(P)-binding Rossmann-fold domains"/>
    <property type="match status" value="1"/>
</dbReference>
<dbReference type="InterPro" id="IPR036291">
    <property type="entry name" value="NAD(P)-bd_dom_sf"/>
</dbReference>
<gene>
    <name evidence="2" type="ORF">BABA_12685</name>
</gene>
<dbReference type="Proteomes" id="UP000006316">
    <property type="component" value="Unassembled WGS sequence"/>
</dbReference>
<protein>
    <submittedName>
        <fullName evidence="2">NAD dependent epimerase family protein</fullName>
    </submittedName>
</protein>
<dbReference type="InterPro" id="IPR001509">
    <property type="entry name" value="Epimerase_deHydtase"/>
</dbReference>
<sequence length="204" mass="22913">MKIVIAGGSGFIGKKLTFVLLENGHKIIILTRNDQQSLRNVSYVKWLEEGTLPEKEIKNADEFINLAGVSINDGRWNANHQNQIYDSRLKATDELIRIIEALPEKPTVLINASAIGIYPASLTARYTEDSVEKANDFLGKTVNDWECKAKLVEAYSIRAVFMRFGVVLGNKAGHFPLWHFHINCSPAVRLVQVNSGCHGCMWRM</sequence>
<dbReference type="PANTHER" id="PTHR11092">
    <property type="entry name" value="SUGAR NUCLEOTIDE EPIMERASE RELATED"/>
    <property type="match status" value="1"/>
</dbReference>
<dbReference type="PANTHER" id="PTHR11092:SF0">
    <property type="entry name" value="EPIMERASE FAMILY PROTEIN SDR39U1"/>
    <property type="match status" value="1"/>
</dbReference>
<organism evidence="2 3">
    <name type="scientific">Neobacillus bataviensis LMG 21833</name>
    <dbReference type="NCBI Taxonomy" id="1117379"/>
    <lineage>
        <taxon>Bacteria</taxon>
        <taxon>Bacillati</taxon>
        <taxon>Bacillota</taxon>
        <taxon>Bacilli</taxon>
        <taxon>Bacillales</taxon>
        <taxon>Bacillaceae</taxon>
        <taxon>Neobacillus</taxon>
    </lineage>
</organism>
<accession>K6D520</accession>
<feature type="domain" description="NAD-dependent epimerase/dehydratase" evidence="1">
    <location>
        <begin position="3"/>
        <end position="171"/>
    </location>
</feature>